<feature type="transmembrane region" description="Helical" evidence="1">
    <location>
        <begin position="306"/>
        <end position="326"/>
    </location>
</feature>
<dbReference type="PANTHER" id="PTHR36840">
    <property type="entry name" value="BLL5714 PROTEIN"/>
    <property type="match status" value="1"/>
</dbReference>
<comment type="caution">
    <text evidence="2">The sequence shown here is derived from an EMBL/GenBank/DDBJ whole genome shotgun (WGS) entry which is preliminary data.</text>
</comment>
<feature type="transmembrane region" description="Helical" evidence="1">
    <location>
        <begin position="83"/>
        <end position="102"/>
    </location>
</feature>
<keyword evidence="1" id="KW-1133">Transmembrane helix</keyword>
<gene>
    <name evidence="2" type="ORF">GOARA_082_00130</name>
</gene>
<keyword evidence="1" id="KW-0812">Transmembrane</keyword>
<proteinExistence type="predicted"/>
<feature type="transmembrane region" description="Helical" evidence="1">
    <location>
        <begin position="141"/>
        <end position="158"/>
    </location>
</feature>
<sequence>MHVNTTSIARRERLHRSEVGPIELFFDLVYVFAIIQLSHLLLHHLTWLGALQTAVLFFAVWWAWNYSAWAMNWLNPGNGAVRILNASLMLLGLGMAIVLPDAFGDKGLLFACFYVAAQVIRPLFMMFAFRGEQLAANYRNLLAWSASAGLLWLFGGLLEPDLRLVVWISALFIDYFAPRAGYRFPLLGSAPMRMWDVDAEHLAERNRLVFIIALGESILVMGFTLSGLSVFTPVVIVSAIVGFGCLYVLWWNYFALDEGDTRHGGKADTGVLRSAYAYAHSLMVAGAIVLAVSIEMLLTREQTDRAFLVVSVAGPMLYLMGNVLFLRSRSDALACSRYGAMGVLLLTVATSALFGEDMSPLVPAAAIFVVMAALGIYTQYVGARTNGAEAV</sequence>
<feature type="transmembrane region" description="Helical" evidence="1">
    <location>
        <begin position="275"/>
        <end position="294"/>
    </location>
</feature>
<protein>
    <recommendedName>
        <fullName evidence="4">Low temperature requirement protein A</fullName>
    </recommendedName>
</protein>
<dbReference type="Proteomes" id="UP000035088">
    <property type="component" value="Unassembled WGS sequence"/>
</dbReference>
<feature type="transmembrane region" description="Helical" evidence="1">
    <location>
        <begin position="21"/>
        <end position="41"/>
    </location>
</feature>
<keyword evidence="3" id="KW-1185">Reference proteome</keyword>
<dbReference type="OrthoDB" id="7698234at2"/>
<dbReference type="InterPro" id="IPR010640">
    <property type="entry name" value="Low_temperature_requirement_A"/>
</dbReference>
<accession>G7H701</accession>
<feature type="transmembrane region" description="Helical" evidence="1">
    <location>
        <begin position="208"/>
        <end position="228"/>
    </location>
</feature>
<feature type="transmembrane region" description="Helical" evidence="1">
    <location>
        <begin position="234"/>
        <end position="254"/>
    </location>
</feature>
<feature type="transmembrane region" description="Helical" evidence="1">
    <location>
        <begin position="108"/>
        <end position="129"/>
    </location>
</feature>
<feature type="transmembrane region" description="Helical" evidence="1">
    <location>
        <begin position="164"/>
        <end position="187"/>
    </location>
</feature>
<name>G7H701_9ACTN</name>
<evidence type="ECO:0000313" key="2">
    <source>
        <dbReference type="EMBL" id="GAB11626.1"/>
    </source>
</evidence>
<evidence type="ECO:0000256" key="1">
    <source>
        <dbReference type="SAM" id="Phobius"/>
    </source>
</evidence>
<feature type="transmembrane region" description="Helical" evidence="1">
    <location>
        <begin position="338"/>
        <end position="355"/>
    </location>
</feature>
<dbReference type="AlphaFoldDB" id="G7H701"/>
<keyword evidence="1" id="KW-0472">Membrane</keyword>
<dbReference type="STRING" id="1073574.GOARA_082_00130"/>
<dbReference type="Pfam" id="PF06772">
    <property type="entry name" value="LtrA"/>
    <property type="match status" value="1"/>
</dbReference>
<dbReference type="PANTHER" id="PTHR36840:SF1">
    <property type="entry name" value="BLL5714 PROTEIN"/>
    <property type="match status" value="1"/>
</dbReference>
<evidence type="ECO:0008006" key="4">
    <source>
        <dbReference type="Google" id="ProtNLM"/>
    </source>
</evidence>
<evidence type="ECO:0000313" key="3">
    <source>
        <dbReference type="Proteomes" id="UP000035088"/>
    </source>
</evidence>
<reference evidence="2 3" key="1">
    <citation type="submission" date="2011-11" db="EMBL/GenBank/DDBJ databases">
        <title>Whole genome shotgun sequence of Gordonia araii NBRC 100433.</title>
        <authorList>
            <person name="Yoshida Y."/>
            <person name="Hosoyama A."/>
            <person name="Tsuchikane K."/>
            <person name="Katsumata H."/>
            <person name="Yamazaki S."/>
            <person name="Fujita N."/>
        </authorList>
    </citation>
    <scope>NUCLEOTIDE SEQUENCE [LARGE SCALE GENOMIC DNA]</scope>
    <source>
        <strain evidence="2 3">NBRC 100433</strain>
    </source>
</reference>
<feature type="transmembrane region" description="Helical" evidence="1">
    <location>
        <begin position="47"/>
        <end position="71"/>
    </location>
</feature>
<organism evidence="2 3">
    <name type="scientific">Gordonia araii NBRC 100433</name>
    <dbReference type="NCBI Taxonomy" id="1073574"/>
    <lineage>
        <taxon>Bacteria</taxon>
        <taxon>Bacillati</taxon>
        <taxon>Actinomycetota</taxon>
        <taxon>Actinomycetes</taxon>
        <taxon>Mycobacteriales</taxon>
        <taxon>Gordoniaceae</taxon>
        <taxon>Gordonia</taxon>
    </lineage>
</organism>
<dbReference type="RefSeq" id="WP_007323701.1">
    <property type="nucleotide sequence ID" value="NZ_BAEE01000082.1"/>
</dbReference>
<feature type="transmembrane region" description="Helical" evidence="1">
    <location>
        <begin position="361"/>
        <end position="380"/>
    </location>
</feature>
<dbReference type="EMBL" id="BAEE01000082">
    <property type="protein sequence ID" value="GAB11626.1"/>
    <property type="molecule type" value="Genomic_DNA"/>
</dbReference>